<dbReference type="PROSITE" id="PS50287">
    <property type="entry name" value="SRCR_2"/>
    <property type="match status" value="5"/>
</dbReference>
<keyword evidence="7" id="KW-1133">Transmembrane helix</keyword>
<protein>
    <recommendedName>
        <fullName evidence="12">SRCR domain-containing protein</fullName>
    </recommendedName>
</protein>
<feature type="disulfide bond" evidence="11">
    <location>
        <begin position="250"/>
        <end position="314"/>
    </location>
</feature>
<evidence type="ECO:0000256" key="5">
    <source>
        <dbReference type="ARBA" id="ARBA00022729"/>
    </source>
</evidence>
<evidence type="ECO:0000256" key="4">
    <source>
        <dbReference type="ARBA" id="ARBA00022692"/>
    </source>
</evidence>
<dbReference type="GO" id="GO:0016020">
    <property type="term" value="C:membrane"/>
    <property type="evidence" value="ECO:0007669"/>
    <property type="project" value="UniProtKB-SubCell"/>
</dbReference>
<feature type="domain" description="SRCR" evidence="12">
    <location>
        <begin position="225"/>
        <end position="325"/>
    </location>
</feature>
<dbReference type="PANTHER" id="PTHR19331">
    <property type="entry name" value="SCAVENGER RECEPTOR DOMAIN-CONTAINING"/>
    <property type="match status" value="1"/>
</dbReference>
<dbReference type="Proteomes" id="UP000008672">
    <property type="component" value="Unassembled WGS sequence"/>
</dbReference>
<evidence type="ECO:0000256" key="6">
    <source>
        <dbReference type="ARBA" id="ARBA00022737"/>
    </source>
</evidence>
<evidence type="ECO:0000256" key="10">
    <source>
        <dbReference type="ARBA" id="ARBA00023180"/>
    </source>
</evidence>
<reference evidence="13" key="3">
    <citation type="submission" date="2025-09" db="UniProtKB">
        <authorList>
            <consortium name="Ensembl"/>
        </authorList>
    </citation>
    <scope>IDENTIFICATION</scope>
</reference>
<dbReference type="HOGENOM" id="CLU_002555_11_3_1"/>
<dbReference type="eggNOG" id="ENOG502QQ5W">
    <property type="taxonomic scope" value="Eukaryota"/>
</dbReference>
<feature type="disulfide bond" evidence="11">
    <location>
        <begin position="404"/>
        <end position="414"/>
    </location>
</feature>
<feature type="domain" description="SRCR" evidence="12">
    <location>
        <begin position="444"/>
        <end position="545"/>
    </location>
</feature>
<feature type="disulfide bond" evidence="11">
    <location>
        <begin position="81"/>
        <end position="91"/>
    </location>
</feature>
<evidence type="ECO:0000256" key="3">
    <source>
        <dbReference type="ARBA" id="ARBA00022525"/>
    </source>
</evidence>
<evidence type="ECO:0000259" key="12">
    <source>
        <dbReference type="PROSITE" id="PS50287"/>
    </source>
</evidence>
<evidence type="ECO:0000256" key="1">
    <source>
        <dbReference type="ARBA" id="ARBA00004167"/>
    </source>
</evidence>
<evidence type="ECO:0000256" key="7">
    <source>
        <dbReference type="ARBA" id="ARBA00022989"/>
    </source>
</evidence>
<keyword evidence="14" id="KW-1185">Reference proteome</keyword>
<dbReference type="FunFam" id="3.10.250.10:FF:000002">
    <property type="entry name" value="Scavenger receptor cysteine-rich type 1 protein M130"/>
    <property type="match status" value="1"/>
</dbReference>
<keyword evidence="5" id="KW-0732">Signal</keyword>
<feature type="domain" description="SRCR" evidence="12">
    <location>
        <begin position="11"/>
        <end position="112"/>
    </location>
</feature>
<feature type="domain" description="SRCR" evidence="12">
    <location>
        <begin position="335"/>
        <end position="435"/>
    </location>
</feature>
<reference evidence="14" key="1">
    <citation type="submission" date="2011-08" db="EMBL/GenBank/DDBJ databases">
        <title>The draft genome of Latimeria chalumnae.</title>
        <authorList>
            <person name="Di Palma F."/>
            <person name="Alfoldi J."/>
            <person name="Johnson J."/>
            <person name="Berlin A."/>
            <person name="Gnerre S."/>
            <person name="Jaffe D."/>
            <person name="MacCallum I."/>
            <person name="Young S."/>
            <person name="Walker B.J."/>
            <person name="Lander E."/>
            <person name="Lindblad-Toh K."/>
        </authorList>
    </citation>
    <scope>NUCLEOTIDE SEQUENCE [LARGE SCALE GENOMIC DNA]</scope>
    <source>
        <strain evidence="14">Wild caught</strain>
    </source>
</reference>
<evidence type="ECO:0000256" key="8">
    <source>
        <dbReference type="ARBA" id="ARBA00023136"/>
    </source>
</evidence>
<dbReference type="FunFam" id="3.10.250.10:FF:000004">
    <property type="entry name" value="Scavenger receptor cysteine-rich type 1 protein M130"/>
    <property type="match status" value="1"/>
</dbReference>
<keyword evidence="4" id="KW-0812">Transmembrane</keyword>
<evidence type="ECO:0000256" key="11">
    <source>
        <dbReference type="PROSITE-ProRule" id="PRU00196"/>
    </source>
</evidence>
<feature type="disulfide bond" evidence="11">
    <location>
        <begin position="263"/>
        <end position="324"/>
    </location>
</feature>
<evidence type="ECO:0000313" key="14">
    <source>
        <dbReference type="Proteomes" id="UP000008672"/>
    </source>
</evidence>
<name>H3AVD5_LATCH</name>
<dbReference type="SUPFAM" id="SSF56487">
    <property type="entry name" value="SRCR-like"/>
    <property type="match status" value="5"/>
</dbReference>
<dbReference type="EMBL" id="AFYH01163856">
    <property type="status" value="NOT_ANNOTATED_CDS"/>
    <property type="molecule type" value="Genomic_DNA"/>
</dbReference>
<dbReference type="PANTHER" id="PTHR19331:SF22">
    <property type="entry name" value="DELETED IN MALIGNANT BRAIN TUMORS 1 PROTEIN"/>
    <property type="match status" value="1"/>
</dbReference>
<dbReference type="EMBL" id="AFYH01163853">
    <property type="status" value="NOT_ANNOTATED_CDS"/>
    <property type="molecule type" value="Genomic_DNA"/>
</dbReference>
<feature type="disulfide bond" evidence="11">
    <location>
        <begin position="514"/>
        <end position="524"/>
    </location>
</feature>
<dbReference type="EMBL" id="AFYH01163855">
    <property type="status" value="NOT_ANNOTATED_CDS"/>
    <property type="molecule type" value="Genomic_DNA"/>
</dbReference>
<dbReference type="OMA" id="SHEHNIG"/>
<evidence type="ECO:0000313" key="13">
    <source>
        <dbReference type="Ensembl" id="ENSLACP00000013606.1"/>
    </source>
</evidence>
<sequence length="545" mass="59274">VFFSLPAHLSVQLTNGDDHCSGYLEMYYGNRWQDVSENQWNFQVANVVCRQLDCGFAHTIYTNSSGLQYSSGPVVYSNFSCTGYEHNLNDCQRTLSENSSTSLPSLAGVNCTVLGSIPIRLSNGSDHCSGRVEVYFSSTWGTVSGESWDINDANVMCRTNGCGFATAAVTNSYFGEGAGPVWFKNVGCTGDEYGLKSCPLTLISTNMTSHSNDAGVVCSGGKLKVRLVNGSSPCNGRVEVYYGIQWRSVCGPSWDMNSARVICRELKCGIPRETHNNSFFGRGTGEQMLVNFKCDGRENSLISCTQNWNISPNCTHAEDFSITCLASNLQGDVSMRLVSGTSRCNGVVEVKGEGDWGRVCSKNWDMSEARVFCRQLRCGAAVASYSSASMGQWNGSIWLDEVLCNGYESSVSMCLPTPWVKGSCNSSQVATLECMEPRAGSISVNLVNGSNSCSGRVVVYWQEYKENVLVSGENWDIKDAHVLCRHRHCGLALTALKISEFGRGSGKVFFDFFCEGSETTLSNCPMTSVGLWSRAHTSDAGVICS</sequence>
<dbReference type="FunFam" id="3.10.250.10:FF:000009">
    <property type="entry name" value="WC1"/>
    <property type="match status" value="1"/>
</dbReference>
<dbReference type="FunFam" id="3.10.250.10:FF:000005">
    <property type="entry name" value="Neurotrypsin isoform A"/>
    <property type="match status" value="1"/>
</dbReference>
<keyword evidence="3" id="KW-0964">Secreted</keyword>
<dbReference type="GO" id="GO:0005737">
    <property type="term" value="C:cytoplasm"/>
    <property type="evidence" value="ECO:0007669"/>
    <property type="project" value="UniProtKB-ARBA"/>
</dbReference>
<dbReference type="GeneTree" id="ENSGT00950000183145"/>
<feature type="disulfide bond" evidence="11">
    <location>
        <begin position="157"/>
        <end position="218"/>
    </location>
</feature>
<keyword evidence="10" id="KW-0325">Glycoprotein</keyword>
<dbReference type="FunFam" id="3.10.250.10:FF:000016">
    <property type="entry name" value="Scavenger receptor cysteine-rich protein type 12"/>
    <property type="match status" value="1"/>
</dbReference>
<evidence type="ECO:0000256" key="2">
    <source>
        <dbReference type="ARBA" id="ARBA00004613"/>
    </source>
</evidence>
<feature type="disulfide bond" evidence="11">
    <location>
        <begin position="294"/>
        <end position="304"/>
    </location>
</feature>
<dbReference type="Pfam" id="PF00530">
    <property type="entry name" value="SRCR"/>
    <property type="match status" value="5"/>
</dbReference>
<dbReference type="InterPro" id="IPR036772">
    <property type="entry name" value="SRCR-like_dom_sf"/>
</dbReference>
<dbReference type="EMBL" id="AFYH01163854">
    <property type="status" value="NOT_ANNOTATED_CDS"/>
    <property type="molecule type" value="Genomic_DNA"/>
</dbReference>
<comment type="subcellular location">
    <subcellularLocation>
        <location evidence="1">Membrane</location>
        <topology evidence="1">Single-pass membrane protein</topology>
    </subcellularLocation>
    <subcellularLocation>
        <location evidence="2">Secreted</location>
    </subcellularLocation>
</comment>
<dbReference type="InParanoid" id="H3AVD5"/>
<proteinExistence type="predicted"/>
<feature type="disulfide bond" evidence="11">
    <location>
        <begin position="360"/>
        <end position="424"/>
    </location>
</feature>
<dbReference type="SMART" id="SM00202">
    <property type="entry name" value="SR"/>
    <property type="match status" value="5"/>
</dbReference>
<dbReference type="Ensembl" id="ENSLACT00000013702.1">
    <property type="protein sequence ID" value="ENSLACP00000013606.1"/>
    <property type="gene ID" value="ENSLACG00000011978.1"/>
</dbReference>
<dbReference type="Gene3D" id="3.10.250.10">
    <property type="entry name" value="SRCR-like domain"/>
    <property type="match status" value="5"/>
</dbReference>
<keyword evidence="6" id="KW-0677">Repeat</keyword>
<accession>H3AVD5</accession>
<reference evidence="13" key="2">
    <citation type="submission" date="2025-08" db="UniProtKB">
        <authorList>
            <consortium name="Ensembl"/>
        </authorList>
    </citation>
    <scope>IDENTIFICATION</scope>
</reference>
<dbReference type="InterPro" id="IPR001190">
    <property type="entry name" value="SRCR"/>
</dbReference>
<feature type="disulfide bond" evidence="11">
    <location>
        <begin position="188"/>
        <end position="198"/>
    </location>
</feature>
<feature type="domain" description="SRCR" evidence="12">
    <location>
        <begin position="119"/>
        <end position="219"/>
    </location>
</feature>
<dbReference type="AlphaFoldDB" id="H3AVD5"/>
<organism evidence="13 14">
    <name type="scientific">Latimeria chalumnae</name>
    <name type="common">Coelacanth</name>
    <dbReference type="NCBI Taxonomy" id="7897"/>
    <lineage>
        <taxon>Eukaryota</taxon>
        <taxon>Metazoa</taxon>
        <taxon>Chordata</taxon>
        <taxon>Craniata</taxon>
        <taxon>Vertebrata</taxon>
        <taxon>Euteleostomi</taxon>
        <taxon>Coelacanthiformes</taxon>
        <taxon>Coelacanthidae</taxon>
        <taxon>Latimeria</taxon>
    </lineage>
</organism>
<evidence type="ECO:0000256" key="9">
    <source>
        <dbReference type="ARBA" id="ARBA00023157"/>
    </source>
</evidence>
<keyword evidence="8" id="KW-0472">Membrane</keyword>
<comment type="caution">
    <text evidence="11">Lacks conserved residue(s) required for the propagation of feature annotation.</text>
</comment>
<keyword evidence="9 11" id="KW-1015">Disulfide bond</keyword>
<dbReference type="PRINTS" id="PR00258">
    <property type="entry name" value="SPERACTRCPTR"/>
</dbReference>
<feature type="disulfide bond" evidence="11">
    <location>
        <begin position="373"/>
        <end position="434"/>
    </location>
</feature>